<dbReference type="EMBL" id="FOEH01000001">
    <property type="protein sequence ID" value="SEP57198.1"/>
    <property type="molecule type" value="Genomic_DNA"/>
</dbReference>
<sequence>MVIAFQLILLLIVLITIQKVIVEKEQKRQENFAFLCAIALALFFASGVWL</sequence>
<evidence type="ECO:0000313" key="3">
    <source>
        <dbReference type="Proteomes" id="UP000198733"/>
    </source>
</evidence>
<keyword evidence="1" id="KW-0472">Membrane</keyword>
<feature type="transmembrane region" description="Helical" evidence="1">
    <location>
        <begin position="32"/>
        <end position="49"/>
    </location>
</feature>
<organism evidence="2 3">
    <name type="scientific">Virgibacillus subterraneus</name>
    <dbReference type="NCBI Taxonomy" id="621109"/>
    <lineage>
        <taxon>Bacteria</taxon>
        <taxon>Bacillati</taxon>
        <taxon>Bacillota</taxon>
        <taxon>Bacilli</taxon>
        <taxon>Bacillales</taxon>
        <taxon>Bacillaceae</taxon>
        <taxon>Virgibacillus</taxon>
    </lineage>
</organism>
<name>A0A1H8Z0P3_9BACI</name>
<gene>
    <name evidence="2" type="ORF">SAMN05216232_0198</name>
</gene>
<accession>A0A1H8Z0P3</accession>
<evidence type="ECO:0000256" key="1">
    <source>
        <dbReference type="SAM" id="Phobius"/>
    </source>
</evidence>
<proteinExistence type="predicted"/>
<protein>
    <submittedName>
        <fullName evidence="2">Uncharacterized protein</fullName>
    </submittedName>
</protein>
<keyword evidence="1" id="KW-0812">Transmembrane</keyword>
<keyword evidence="3" id="KW-1185">Reference proteome</keyword>
<dbReference type="Proteomes" id="UP000198733">
    <property type="component" value="Unassembled WGS sequence"/>
</dbReference>
<keyword evidence="1" id="KW-1133">Transmembrane helix</keyword>
<reference evidence="2 3" key="1">
    <citation type="submission" date="2016-10" db="EMBL/GenBank/DDBJ databases">
        <authorList>
            <person name="Varghese N."/>
            <person name="Submissions S."/>
        </authorList>
    </citation>
    <scope>NUCLEOTIDE SEQUENCE [LARGE SCALE GENOMIC DNA]</scope>
    <source>
        <strain evidence="2 3">CGMCC 1.7734</strain>
    </source>
</reference>
<evidence type="ECO:0000313" key="2">
    <source>
        <dbReference type="EMBL" id="SEP57198.1"/>
    </source>
</evidence>
<comment type="caution">
    <text evidence="2">The sequence shown here is derived from an EMBL/GenBank/DDBJ whole genome shotgun (WGS) entry which is preliminary data.</text>
</comment>
<dbReference type="RefSeq" id="WP_175476669.1">
    <property type="nucleotide sequence ID" value="NZ_FOEH01000001.1"/>
</dbReference>